<accession>A0A7Z7J2T6</accession>
<sequence length="58" mass="5829">MLVTSSGRLACARAPGQVAGIHARHLSRATFILLTTTAQVTLALSPAAPGSPFSVAPS</sequence>
<evidence type="ECO:0000313" key="2">
    <source>
        <dbReference type="Proteomes" id="UP000234345"/>
    </source>
</evidence>
<dbReference type="Proteomes" id="UP000234345">
    <property type="component" value="Unassembled WGS sequence"/>
</dbReference>
<reference evidence="1 2" key="1">
    <citation type="submission" date="2017-10" db="EMBL/GenBank/DDBJ databases">
        <authorList>
            <person name="Regsiter A."/>
            <person name="William W."/>
        </authorList>
    </citation>
    <scope>NUCLEOTIDE SEQUENCE [LARGE SCALE GENOMIC DNA]</scope>
    <source>
        <strain evidence="1 2">CFBP6991</strain>
    </source>
</reference>
<organism evidence="1 2">
    <name type="scientific">Xanthomonas campestris pv. phaseoli</name>
    <dbReference type="NCBI Taxonomy" id="317013"/>
    <lineage>
        <taxon>Bacteria</taxon>
        <taxon>Pseudomonadati</taxon>
        <taxon>Pseudomonadota</taxon>
        <taxon>Gammaproteobacteria</taxon>
        <taxon>Lysobacterales</taxon>
        <taxon>Lysobacteraceae</taxon>
        <taxon>Xanthomonas</taxon>
    </lineage>
</organism>
<name>A0A7Z7J2T6_XANCH</name>
<gene>
    <name evidence="1" type="ORF">XFF6991_530112</name>
</gene>
<comment type="caution">
    <text evidence="1">The sequence shown here is derived from an EMBL/GenBank/DDBJ whole genome shotgun (WGS) entry which is preliminary data.</text>
</comment>
<protein>
    <submittedName>
        <fullName evidence="1">Uncharacterized protein</fullName>
    </submittedName>
</protein>
<dbReference type="AlphaFoldDB" id="A0A7Z7J2T6"/>
<dbReference type="EMBL" id="OCZC01000081">
    <property type="protein sequence ID" value="SOO26263.1"/>
    <property type="molecule type" value="Genomic_DNA"/>
</dbReference>
<proteinExistence type="predicted"/>
<evidence type="ECO:0000313" key="1">
    <source>
        <dbReference type="EMBL" id="SOO26263.1"/>
    </source>
</evidence>